<name>A0A0G9K5R6_9BACT</name>
<dbReference type="RefSeq" id="WP_046996169.1">
    <property type="nucleotide sequence ID" value="NZ_JAIQ01000050.1"/>
</dbReference>
<proteinExistence type="predicted"/>
<dbReference type="Proteomes" id="UP000035514">
    <property type="component" value="Unassembled WGS sequence"/>
</dbReference>
<dbReference type="PATRIC" id="fig|1447256.3.peg.361"/>
<evidence type="ECO:0008006" key="3">
    <source>
        <dbReference type="Google" id="ProtNLM"/>
    </source>
</evidence>
<evidence type="ECO:0000313" key="2">
    <source>
        <dbReference type="Proteomes" id="UP000035514"/>
    </source>
</evidence>
<gene>
    <name evidence="1" type="ORF">AA20_01880</name>
</gene>
<accession>A0A0G9K5R6</accession>
<protein>
    <recommendedName>
        <fullName evidence="3">PAAR motif protein</fullName>
    </recommendedName>
</protein>
<dbReference type="EMBL" id="JAIQ01000050">
    <property type="protein sequence ID" value="KLE01887.1"/>
    <property type="molecule type" value="Genomic_DNA"/>
</dbReference>
<organism evidence="1 2">
    <name type="scientific">Aliarcobacter butzleri L348</name>
    <dbReference type="NCBI Taxonomy" id="1447256"/>
    <lineage>
        <taxon>Bacteria</taxon>
        <taxon>Pseudomonadati</taxon>
        <taxon>Campylobacterota</taxon>
        <taxon>Epsilonproteobacteria</taxon>
        <taxon>Campylobacterales</taxon>
        <taxon>Arcobacteraceae</taxon>
        <taxon>Aliarcobacter</taxon>
    </lineage>
</organism>
<reference evidence="1 2" key="1">
    <citation type="submission" date="2014-01" db="EMBL/GenBank/DDBJ databases">
        <title>Development of a Comparative Genomic Fingerprinting Assay for High Resolution Genotyping of Arcobacter butzleri.</title>
        <authorList>
            <person name="Webb A.L."/>
            <person name="Inglis G.D."/>
            <person name="Kruczkiewicz P."/>
            <person name="Selinger L.B."/>
            <person name="Taboada E.N."/>
        </authorList>
    </citation>
    <scope>NUCLEOTIDE SEQUENCE [LARGE SCALE GENOMIC DNA]</scope>
    <source>
        <strain evidence="1 2">L348</strain>
    </source>
</reference>
<evidence type="ECO:0000313" key="1">
    <source>
        <dbReference type="EMBL" id="KLE01887.1"/>
    </source>
</evidence>
<sequence length="88" mass="8700">MSGICRVGVDSAGGVILGVNQNGTIFANGSLVSVDKDRVQGHGTGTHAGPVMIAKSKNVFVNGIAVCKEGNTATCGHPASGSTDVFVG</sequence>
<comment type="caution">
    <text evidence="1">The sequence shown here is derived from an EMBL/GenBank/DDBJ whole genome shotgun (WGS) entry which is preliminary data.</text>
</comment>
<dbReference type="AlphaFoldDB" id="A0A0G9K5R6"/>
<dbReference type="Gene3D" id="2.60.200.60">
    <property type="match status" value="1"/>
</dbReference>